<evidence type="ECO:0000313" key="2">
    <source>
        <dbReference type="EMBL" id="GBF49104.1"/>
    </source>
</evidence>
<accession>A0A2P2DWU3</accession>
<dbReference type="AlphaFoldDB" id="A0A2P2DWU3"/>
<gene>
    <name evidence="2" type="ORF">LPTSP4_06140</name>
</gene>
<feature type="signal peptide" evidence="1">
    <location>
        <begin position="1"/>
        <end position="24"/>
    </location>
</feature>
<keyword evidence="1" id="KW-0732">Signal</keyword>
<name>A0A2P2DWU3_9LEPT</name>
<protein>
    <recommendedName>
        <fullName evidence="4">PpiC domain-containing protein</fullName>
    </recommendedName>
</protein>
<dbReference type="RefSeq" id="WP_108973595.1">
    <property type="nucleotide sequence ID" value="NZ_BFBB01000002.1"/>
</dbReference>
<dbReference type="OrthoDB" id="339377at2"/>
<evidence type="ECO:0000256" key="1">
    <source>
        <dbReference type="SAM" id="SignalP"/>
    </source>
</evidence>
<dbReference type="NCBIfam" id="NF047592">
    <property type="entry name" value="LA_1883_fam"/>
    <property type="match status" value="1"/>
</dbReference>
<keyword evidence="3" id="KW-1185">Reference proteome</keyword>
<dbReference type="EMBL" id="BFBB01000002">
    <property type="protein sequence ID" value="GBF49104.1"/>
    <property type="molecule type" value="Genomic_DNA"/>
</dbReference>
<evidence type="ECO:0000313" key="3">
    <source>
        <dbReference type="Proteomes" id="UP000245133"/>
    </source>
</evidence>
<proteinExistence type="predicted"/>
<comment type="caution">
    <text evidence="2">The sequence shown here is derived from an EMBL/GenBank/DDBJ whole genome shotgun (WGS) entry which is preliminary data.</text>
</comment>
<sequence>MKQIKQFYLLVILSFTLFSLNQCSGDSEILATFDGGTVTRGELNFFIQSNKRSADPEPVNSEIQSKIVENIALEKMLMLDSIKNQKVSQEDLQKLENLVSDFLKFNVYLKDYVKRSIESKPLEFVSLEMALIRSEDEAANVKKADEILAKLNSAKSSEISDILAEATDDVGRKPIGGKLEPFCTNCNSNPLEDIIEATKKAPKGEFIKYDKDPRMIYVLRITDTEKVNAKRVAKYYTSVFKDFAKLAEEYAKTHTDEQTKNAVSYLVEGDQEEKGKQFAQQMIKQFEQGLYQKESMRIKEAAGVEFGNLPPVFSVEEIVPKDYSADRVLLKYKDGSIYKWSDLEKEFAELPKALLNDYKDDKSKIFDMVKLFQSTLVQGKIAKTSPEVQKIGKKQEFLLQLDRMKGSLAFKNLQDEMSALKIEISPKQIQDTYEAGKLYAYSKADPRDPNKRIPLPFYEVKDKIKSELENNEKNAYVQKRVDTLKSSYNLKIDTSRLKDVMI</sequence>
<dbReference type="Proteomes" id="UP000245133">
    <property type="component" value="Unassembled WGS sequence"/>
</dbReference>
<evidence type="ECO:0008006" key="4">
    <source>
        <dbReference type="Google" id="ProtNLM"/>
    </source>
</evidence>
<dbReference type="InterPro" id="IPR058182">
    <property type="entry name" value="LA_1883-like"/>
</dbReference>
<feature type="chain" id="PRO_5015152261" description="PpiC domain-containing protein" evidence="1">
    <location>
        <begin position="25"/>
        <end position="502"/>
    </location>
</feature>
<reference evidence="2 3" key="1">
    <citation type="submission" date="2018-02" db="EMBL/GenBank/DDBJ databases">
        <title>Novel Leptospira species isolated from soil and water in Japan.</title>
        <authorList>
            <person name="Nakao R."/>
            <person name="Masuzawa T."/>
        </authorList>
    </citation>
    <scope>NUCLEOTIDE SEQUENCE [LARGE SCALE GENOMIC DNA]</scope>
    <source>
        <strain evidence="2 3">YH101</strain>
    </source>
</reference>
<organism evidence="2 3">
    <name type="scientific">Leptospira ryugenii</name>
    <dbReference type="NCBI Taxonomy" id="1917863"/>
    <lineage>
        <taxon>Bacteria</taxon>
        <taxon>Pseudomonadati</taxon>
        <taxon>Spirochaetota</taxon>
        <taxon>Spirochaetia</taxon>
        <taxon>Leptospirales</taxon>
        <taxon>Leptospiraceae</taxon>
        <taxon>Leptospira</taxon>
    </lineage>
</organism>